<name>A0A2J7QGW5_9NEOP</name>
<dbReference type="InterPro" id="IPR036691">
    <property type="entry name" value="Endo/exonu/phosph_ase_sf"/>
</dbReference>
<protein>
    <recommendedName>
        <fullName evidence="3">Endonuclease/exonuclease/phosphatase domain-containing protein</fullName>
    </recommendedName>
</protein>
<keyword evidence="2" id="KW-1185">Reference proteome</keyword>
<reference evidence="1 2" key="1">
    <citation type="submission" date="2017-12" db="EMBL/GenBank/DDBJ databases">
        <title>Hemimetabolous genomes reveal molecular basis of termite eusociality.</title>
        <authorList>
            <person name="Harrison M.C."/>
            <person name="Jongepier E."/>
            <person name="Robertson H.M."/>
            <person name="Arning N."/>
            <person name="Bitard-Feildel T."/>
            <person name="Chao H."/>
            <person name="Childers C.P."/>
            <person name="Dinh H."/>
            <person name="Doddapaneni H."/>
            <person name="Dugan S."/>
            <person name="Gowin J."/>
            <person name="Greiner C."/>
            <person name="Han Y."/>
            <person name="Hu H."/>
            <person name="Hughes D.S.T."/>
            <person name="Huylmans A.-K."/>
            <person name="Kemena C."/>
            <person name="Kremer L.P.M."/>
            <person name="Lee S.L."/>
            <person name="Lopez-Ezquerra A."/>
            <person name="Mallet L."/>
            <person name="Monroy-Kuhn J.M."/>
            <person name="Moser A."/>
            <person name="Murali S.C."/>
            <person name="Muzny D.M."/>
            <person name="Otani S."/>
            <person name="Piulachs M.-D."/>
            <person name="Poelchau M."/>
            <person name="Qu J."/>
            <person name="Schaub F."/>
            <person name="Wada-Katsumata A."/>
            <person name="Worley K.C."/>
            <person name="Xie Q."/>
            <person name="Ylla G."/>
            <person name="Poulsen M."/>
            <person name="Gibbs R.A."/>
            <person name="Schal C."/>
            <person name="Richards S."/>
            <person name="Belles X."/>
            <person name="Korb J."/>
            <person name="Bornberg-Bauer E."/>
        </authorList>
    </citation>
    <scope>NUCLEOTIDE SEQUENCE [LARGE SCALE GENOMIC DNA]</scope>
    <source>
        <tissue evidence="1">Whole body</tissue>
    </source>
</reference>
<evidence type="ECO:0000313" key="1">
    <source>
        <dbReference type="EMBL" id="PNF27828.1"/>
    </source>
</evidence>
<gene>
    <name evidence="1" type="ORF">B7P43_G09190</name>
</gene>
<dbReference type="SUPFAM" id="SSF56219">
    <property type="entry name" value="DNase I-like"/>
    <property type="match status" value="1"/>
</dbReference>
<comment type="caution">
    <text evidence="1">The sequence shown here is derived from an EMBL/GenBank/DDBJ whole genome shotgun (WGS) entry which is preliminary data.</text>
</comment>
<dbReference type="AlphaFoldDB" id="A0A2J7QGW5"/>
<dbReference type="Gene3D" id="3.60.10.10">
    <property type="entry name" value="Endonuclease/exonuclease/phosphatase"/>
    <property type="match status" value="1"/>
</dbReference>
<sequence>MLIDFCERNGLIVTNTWFKKPKRRIYTWKAPGDWRRHQLDYILVKHRFRNSVKDVKNLPGADIDSDHNLLVAKFRTRLKKIIRFQKCRPRWDLEKLYAQRQSVQETLEEKLGAIEGESGNAEVQWNNIKECMLDTISDLLGKFEKIARKPWVTQEMMSKMEEGRKWKNVNNEEGRRKYRRLRNELKRATDWAKKECLEQSGFISQQGEWILLFFIMFRPALEPRQPPVHWVWRAGSLRVVAVTVFRKAIEPEEKECEKSLEVVSAQ</sequence>
<evidence type="ECO:0000313" key="2">
    <source>
        <dbReference type="Proteomes" id="UP000235965"/>
    </source>
</evidence>
<dbReference type="InParanoid" id="A0A2J7QGW5"/>
<proteinExistence type="predicted"/>
<evidence type="ECO:0008006" key="3">
    <source>
        <dbReference type="Google" id="ProtNLM"/>
    </source>
</evidence>
<organism evidence="1 2">
    <name type="scientific">Cryptotermes secundus</name>
    <dbReference type="NCBI Taxonomy" id="105785"/>
    <lineage>
        <taxon>Eukaryota</taxon>
        <taxon>Metazoa</taxon>
        <taxon>Ecdysozoa</taxon>
        <taxon>Arthropoda</taxon>
        <taxon>Hexapoda</taxon>
        <taxon>Insecta</taxon>
        <taxon>Pterygota</taxon>
        <taxon>Neoptera</taxon>
        <taxon>Polyneoptera</taxon>
        <taxon>Dictyoptera</taxon>
        <taxon>Blattodea</taxon>
        <taxon>Blattoidea</taxon>
        <taxon>Termitoidae</taxon>
        <taxon>Kalotermitidae</taxon>
        <taxon>Cryptotermitinae</taxon>
        <taxon>Cryptotermes</taxon>
    </lineage>
</organism>
<dbReference type="STRING" id="105785.A0A2J7QGW5"/>
<dbReference type="Proteomes" id="UP000235965">
    <property type="component" value="Unassembled WGS sequence"/>
</dbReference>
<accession>A0A2J7QGW5</accession>
<dbReference type="EMBL" id="NEVH01014359">
    <property type="protein sequence ID" value="PNF27828.1"/>
    <property type="molecule type" value="Genomic_DNA"/>
</dbReference>